<dbReference type="GO" id="GO:0006935">
    <property type="term" value="P:chemotaxis"/>
    <property type="evidence" value="ECO:0007669"/>
    <property type="project" value="UniProtKB-KW"/>
</dbReference>
<keyword evidence="1" id="KW-0145">Chemotaxis</keyword>
<dbReference type="PROSITE" id="PS50110">
    <property type="entry name" value="RESPONSE_REGULATORY"/>
    <property type="match status" value="1"/>
</dbReference>
<dbReference type="InterPro" id="IPR011006">
    <property type="entry name" value="CheY-like_superfamily"/>
</dbReference>
<name>A0A1F7WTW8_9BACT</name>
<reference evidence="5 6" key="1">
    <citation type="journal article" date="2016" name="Nat. Commun.">
        <title>Thousands of microbial genomes shed light on interconnected biogeochemical processes in an aquifer system.</title>
        <authorList>
            <person name="Anantharaman K."/>
            <person name="Brown C.T."/>
            <person name="Hug L.A."/>
            <person name="Sharon I."/>
            <person name="Castelle C.J."/>
            <person name="Probst A.J."/>
            <person name="Thomas B.C."/>
            <person name="Singh A."/>
            <person name="Wilkins M.J."/>
            <person name="Karaoz U."/>
            <person name="Brodie E.L."/>
            <person name="Williams K.H."/>
            <person name="Hubbard S.S."/>
            <person name="Banfield J.F."/>
        </authorList>
    </citation>
    <scope>NUCLEOTIDE SEQUENCE [LARGE SCALE GENOMIC DNA]</scope>
</reference>
<dbReference type="Gene3D" id="3.40.50.2300">
    <property type="match status" value="1"/>
</dbReference>
<dbReference type="InterPro" id="IPR050595">
    <property type="entry name" value="Bact_response_regulator"/>
</dbReference>
<dbReference type="STRING" id="1817813.A2008_07980"/>
<keyword evidence="2 3" id="KW-0597">Phosphoprotein</keyword>
<evidence type="ECO:0000313" key="5">
    <source>
        <dbReference type="EMBL" id="OGM06223.1"/>
    </source>
</evidence>
<dbReference type="Proteomes" id="UP000178735">
    <property type="component" value="Unassembled WGS sequence"/>
</dbReference>
<dbReference type="EMBL" id="MGFH01000075">
    <property type="protein sequence ID" value="OGM06223.1"/>
    <property type="molecule type" value="Genomic_DNA"/>
</dbReference>
<dbReference type="SUPFAM" id="SSF52172">
    <property type="entry name" value="CheY-like"/>
    <property type="match status" value="1"/>
</dbReference>
<feature type="modified residue" description="4-aspartylphosphate" evidence="3">
    <location>
        <position position="61"/>
    </location>
</feature>
<evidence type="ECO:0000259" key="4">
    <source>
        <dbReference type="PROSITE" id="PS50110"/>
    </source>
</evidence>
<dbReference type="InterPro" id="IPR001789">
    <property type="entry name" value="Sig_transdc_resp-reg_receiver"/>
</dbReference>
<dbReference type="InterPro" id="IPR028976">
    <property type="entry name" value="CheC-like_sf"/>
</dbReference>
<evidence type="ECO:0000256" key="3">
    <source>
        <dbReference type="PROSITE-ProRule" id="PRU00169"/>
    </source>
</evidence>
<protein>
    <recommendedName>
        <fullName evidence="4">Response regulatory domain-containing protein</fullName>
    </recommendedName>
</protein>
<evidence type="ECO:0000256" key="1">
    <source>
        <dbReference type="ARBA" id="ARBA00022500"/>
    </source>
</evidence>
<dbReference type="PANTHER" id="PTHR44591:SF3">
    <property type="entry name" value="RESPONSE REGULATORY DOMAIN-CONTAINING PROTEIN"/>
    <property type="match status" value="1"/>
</dbReference>
<sequence>MIKFDEPCNVLLVDDSSTARMFLKKGFEKAGFTNKNFIMAADGQQALDILPVQDISLIVTDLTMPNIDGHELIRRVKSVPEHSQIPIIVITSSNNPAKEEELIAAGAEVILTKPVESEALCEALKKVCDKISLKNGKILAFKDTFSEILNSMTSISLTESAINAKLDYSFLDDSRQAAISTLNPPGYRFVLTIKTILLKKLTSIICDIKPGELTAANEIETLSELLNTSAGAFLKKITPPDKTFDFNLPVTSDYPLSGEGIKNCAFKIKDTIYVVLSMVEPLTIE</sequence>
<organism evidence="5 6">
    <name type="scientific">Candidatus Wallbacteria bacterium GWC2_49_35</name>
    <dbReference type="NCBI Taxonomy" id="1817813"/>
    <lineage>
        <taxon>Bacteria</taxon>
        <taxon>Candidatus Walliibacteriota</taxon>
    </lineage>
</organism>
<comment type="caution">
    <text evidence="5">The sequence shown here is derived from an EMBL/GenBank/DDBJ whole genome shotgun (WGS) entry which is preliminary data.</text>
</comment>
<dbReference type="GO" id="GO:0000160">
    <property type="term" value="P:phosphorelay signal transduction system"/>
    <property type="evidence" value="ECO:0007669"/>
    <property type="project" value="InterPro"/>
</dbReference>
<dbReference type="AlphaFoldDB" id="A0A1F7WTW8"/>
<accession>A0A1F7WTW8</accession>
<proteinExistence type="predicted"/>
<dbReference type="Pfam" id="PF00072">
    <property type="entry name" value="Response_reg"/>
    <property type="match status" value="1"/>
</dbReference>
<dbReference type="SUPFAM" id="SSF103039">
    <property type="entry name" value="CheC-like"/>
    <property type="match status" value="1"/>
</dbReference>
<dbReference type="Gene3D" id="3.40.1550.10">
    <property type="entry name" value="CheC-like"/>
    <property type="match status" value="1"/>
</dbReference>
<dbReference type="PANTHER" id="PTHR44591">
    <property type="entry name" value="STRESS RESPONSE REGULATOR PROTEIN 1"/>
    <property type="match status" value="1"/>
</dbReference>
<evidence type="ECO:0000313" key="6">
    <source>
        <dbReference type="Proteomes" id="UP000178735"/>
    </source>
</evidence>
<gene>
    <name evidence="5" type="ORF">A2008_07980</name>
</gene>
<evidence type="ECO:0000256" key="2">
    <source>
        <dbReference type="ARBA" id="ARBA00022553"/>
    </source>
</evidence>
<feature type="domain" description="Response regulatory" evidence="4">
    <location>
        <begin position="9"/>
        <end position="128"/>
    </location>
</feature>
<dbReference type="SMART" id="SM00448">
    <property type="entry name" value="REC"/>
    <property type="match status" value="1"/>
</dbReference>